<sequence>VLDTGTGLRVPNMSVIDNNIEKISKIENVSGSSLEVGSNAVEDSIDSIKIMDGKVGGKIPIDDFKKIRNESIHNSDASSITLGKYTPTIEDGVEDWTKPGQDSYISKAGDNSTYFSLGSEWDNIQKTYNLTSDEMFEYFNVPALDDAVSGGKTIQFSHDPRLYPDSYLSQEWQYLKDSYGFKTLIPKGDVWIAK</sequence>
<name>A0A1W1Y1G9_9CLOT</name>
<evidence type="ECO:0000313" key="2">
    <source>
        <dbReference type="Proteomes" id="UP000192468"/>
    </source>
</evidence>
<dbReference type="AlphaFoldDB" id="A0A1W1Y1G9"/>
<keyword evidence="2" id="KW-1185">Reference proteome</keyword>
<accession>A0A1W1Y1G9</accession>
<organism evidence="1 2">
    <name type="scientific">Clostridium acidisoli DSM 12555</name>
    <dbReference type="NCBI Taxonomy" id="1121291"/>
    <lineage>
        <taxon>Bacteria</taxon>
        <taxon>Bacillati</taxon>
        <taxon>Bacillota</taxon>
        <taxon>Clostridia</taxon>
        <taxon>Eubacteriales</taxon>
        <taxon>Clostridiaceae</taxon>
        <taxon>Clostridium</taxon>
    </lineage>
</organism>
<dbReference type="EMBL" id="FWXH01000055">
    <property type="protein sequence ID" value="SMC29608.1"/>
    <property type="molecule type" value="Genomic_DNA"/>
</dbReference>
<dbReference type="Proteomes" id="UP000192468">
    <property type="component" value="Unassembled WGS sequence"/>
</dbReference>
<dbReference type="RefSeq" id="WP_242950602.1">
    <property type="nucleotide sequence ID" value="NZ_FWXH01000055.1"/>
</dbReference>
<evidence type="ECO:0000313" key="1">
    <source>
        <dbReference type="EMBL" id="SMC29608.1"/>
    </source>
</evidence>
<reference evidence="1 2" key="1">
    <citation type="submission" date="2017-04" db="EMBL/GenBank/DDBJ databases">
        <authorList>
            <person name="Afonso C.L."/>
            <person name="Miller P.J."/>
            <person name="Scott M.A."/>
            <person name="Spackman E."/>
            <person name="Goraichik I."/>
            <person name="Dimitrov K.M."/>
            <person name="Suarez D.L."/>
            <person name="Swayne D.E."/>
        </authorList>
    </citation>
    <scope>NUCLEOTIDE SEQUENCE [LARGE SCALE GENOMIC DNA]</scope>
    <source>
        <strain evidence="1 2">DSM 12555</strain>
    </source>
</reference>
<gene>
    <name evidence="1" type="ORF">SAMN02745134_03960</name>
</gene>
<dbReference type="STRING" id="1121291.SAMN02745134_03960"/>
<proteinExistence type="predicted"/>
<protein>
    <submittedName>
        <fullName evidence="1">Uncharacterized protein</fullName>
    </submittedName>
</protein>
<feature type="non-terminal residue" evidence="1">
    <location>
        <position position="1"/>
    </location>
</feature>